<feature type="compositionally biased region" description="Polar residues" evidence="1">
    <location>
        <begin position="511"/>
        <end position="520"/>
    </location>
</feature>
<feature type="compositionally biased region" description="Low complexity" evidence="1">
    <location>
        <begin position="400"/>
        <end position="412"/>
    </location>
</feature>
<evidence type="ECO:0000256" key="3">
    <source>
        <dbReference type="SAM" id="SignalP"/>
    </source>
</evidence>
<organism evidence="4 5">
    <name type="scientific">Emericella nidulans (strain FGSC A4 / ATCC 38163 / CBS 112.46 / NRRL 194 / M139)</name>
    <name type="common">Aspergillus nidulans</name>
    <dbReference type="NCBI Taxonomy" id="227321"/>
    <lineage>
        <taxon>Eukaryota</taxon>
        <taxon>Fungi</taxon>
        <taxon>Dikarya</taxon>
        <taxon>Ascomycota</taxon>
        <taxon>Pezizomycotina</taxon>
        <taxon>Eurotiomycetes</taxon>
        <taxon>Eurotiomycetidae</taxon>
        <taxon>Eurotiales</taxon>
        <taxon>Aspergillaceae</taxon>
        <taxon>Aspergillus</taxon>
        <taxon>Aspergillus subgen. Nidulantes</taxon>
    </lineage>
</organism>
<dbReference type="AlphaFoldDB" id="Q5B7G0"/>
<protein>
    <recommendedName>
        <fullName evidence="6">Mid2 domain-containing protein</fullName>
    </recommendedName>
</protein>
<sequence>MILQHVYVLAFLQFLFLIQASSAGYTPLQTYHNADKDTTIAIKRALDSAKGTTYTLNETKLTKSWADATLFSAGISSSTNASVASEDATLDLEGGLAVVCAACYINGSVSGFLTVENDFNITQAIDNVVDEVANVTESAIDQLETFVDDLIGNVTDIDSISDFDFPAWPTLDLDLDLDDADGFPDVHAQFEFNDLELYVELDIQLSAGATYTLNLFTSQSVAGFSIPGLEAGALFKVSLVLIAQAEIDISSGFHIKLDDAFALELELFNKNVSQISMPGGRMEFLPVVIEGHGSLQALLLLEASVGFEIASPNSILADIASFSAGIGAEVFAYVGDFLVQADASTSDDADCAVEVVAEYTLAVGAAAGATVAVAEYEWGPAPSTTVPIFYTTLASICAGSKTSSPTTTPVSTLEERDNDLEKTTTTVSTTSTYTMVSCSSKGLVNCPVRLQSTTSVERALTTVLTVGPNMEATFPVDTFTTLEGAISFGNNVRTFGALSGTPVSYVPPQPTSSETGSAESVGSADDGGNSNKTQLIIGLSVGLGVPAVIAIAIGLWWLSYKHKGSRIKQDGVTAASPGQEQGAKQPMTTVSAT</sequence>
<dbReference type="STRING" id="227321.Q5B7G0"/>
<feature type="region of interest" description="Disordered" evidence="1">
    <location>
        <begin position="399"/>
        <end position="423"/>
    </location>
</feature>
<feature type="chain" id="PRO_5010234078" description="Mid2 domain-containing protein" evidence="3">
    <location>
        <begin position="24"/>
        <end position="593"/>
    </location>
</feature>
<evidence type="ECO:0000313" key="4">
    <source>
        <dbReference type="EMBL" id="CBF75982.1"/>
    </source>
</evidence>
<dbReference type="InParanoid" id="Q5B7G0"/>
<feature type="transmembrane region" description="Helical" evidence="2">
    <location>
        <begin position="535"/>
        <end position="558"/>
    </location>
</feature>
<dbReference type="VEuPathDB" id="FungiDB:AN3520"/>
<evidence type="ECO:0000256" key="1">
    <source>
        <dbReference type="SAM" id="MobiDB-lite"/>
    </source>
</evidence>
<keyword evidence="2" id="KW-1133">Transmembrane helix</keyword>
<dbReference type="eggNOG" id="ENOG502RV0S">
    <property type="taxonomic scope" value="Eukaryota"/>
</dbReference>
<dbReference type="KEGG" id="ani:ANIA_03520"/>
<feature type="region of interest" description="Disordered" evidence="1">
    <location>
        <begin position="571"/>
        <end position="593"/>
    </location>
</feature>
<evidence type="ECO:0008006" key="6">
    <source>
        <dbReference type="Google" id="ProtNLM"/>
    </source>
</evidence>
<keyword evidence="5" id="KW-1185">Reference proteome</keyword>
<keyword evidence="3" id="KW-0732">Signal</keyword>
<dbReference type="Proteomes" id="UP000000560">
    <property type="component" value="Chromosome II"/>
</dbReference>
<keyword evidence="2" id="KW-0472">Membrane</keyword>
<evidence type="ECO:0000256" key="2">
    <source>
        <dbReference type="SAM" id="Phobius"/>
    </source>
</evidence>
<feature type="compositionally biased region" description="Basic and acidic residues" evidence="1">
    <location>
        <begin position="413"/>
        <end position="422"/>
    </location>
</feature>
<dbReference type="GeneID" id="2872942"/>
<keyword evidence="2" id="KW-0812">Transmembrane</keyword>
<feature type="region of interest" description="Disordered" evidence="1">
    <location>
        <begin position="503"/>
        <end position="527"/>
    </location>
</feature>
<dbReference type="OrthoDB" id="4733706at2759"/>
<dbReference type="OMA" id="WGPTPNT"/>
<name>Q5B7G0_EMENI</name>
<dbReference type="EMBL" id="BN001302">
    <property type="protein sequence ID" value="CBF75982.1"/>
    <property type="molecule type" value="Genomic_DNA"/>
</dbReference>
<reference evidence="5" key="1">
    <citation type="journal article" date="2005" name="Nature">
        <title>Sequencing of Aspergillus nidulans and comparative analysis with A. fumigatus and A. oryzae.</title>
        <authorList>
            <person name="Galagan J.E."/>
            <person name="Calvo S.E."/>
            <person name="Cuomo C."/>
            <person name="Ma L.J."/>
            <person name="Wortman J.R."/>
            <person name="Batzoglou S."/>
            <person name="Lee S.I."/>
            <person name="Basturkmen M."/>
            <person name="Spevak C.C."/>
            <person name="Clutterbuck J."/>
            <person name="Kapitonov V."/>
            <person name="Jurka J."/>
            <person name="Scazzocchio C."/>
            <person name="Farman M."/>
            <person name="Butler J."/>
            <person name="Purcell S."/>
            <person name="Harris S."/>
            <person name="Braus G.H."/>
            <person name="Draht O."/>
            <person name="Busch S."/>
            <person name="D'Enfert C."/>
            <person name="Bouchier C."/>
            <person name="Goldman G.H."/>
            <person name="Bell-Pedersen D."/>
            <person name="Griffiths-Jones S."/>
            <person name="Doonan J.H."/>
            <person name="Yu J."/>
            <person name="Vienken K."/>
            <person name="Pain A."/>
            <person name="Freitag M."/>
            <person name="Selker E.U."/>
            <person name="Archer D.B."/>
            <person name="Penalva M.A."/>
            <person name="Oakley B.R."/>
            <person name="Momany M."/>
            <person name="Tanaka T."/>
            <person name="Kumagai T."/>
            <person name="Asai K."/>
            <person name="Machida M."/>
            <person name="Nierman W.C."/>
            <person name="Denning D.W."/>
            <person name="Caddick M."/>
            <person name="Hynes M."/>
            <person name="Paoletti M."/>
            <person name="Fischer R."/>
            <person name="Miller B."/>
            <person name="Dyer P."/>
            <person name="Sachs M.S."/>
            <person name="Osmani S.A."/>
            <person name="Birren B.W."/>
        </authorList>
    </citation>
    <scope>NUCLEOTIDE SEQUENCE [LARGE SCALE GENOMIC DNA]</scope>
    <source>
        <strain evidence="5">FGSC A4 / ATCC 38163 / CBS 112.46 / NRRL 194 / M139</strain>
    </source>
</reference>
<accession>Q5B7G0</accession>
<evidence type="ECO:0000313" key="5">
    <source>
        <dbReference type="Proteomes" id="UP000000560"/>
    </source>
</evidence>
<dbReference type="HOGENOM" id="CLU_025283_0_0_1"/>
<accession>C8V4U3</accession>
<feature type="signal peptide" evidence="3">
    <location>
        <begin position="1"/>
        <end position="23"/>
    </location>
</feature>
<reference evidence="5" key="2">
    <citation type="journal article" date="2009" name="Fungal Genet. Biol.">
        <title>The 2008 update of the Aspergillus nidulans genome annotation: a community effort.</title>
        <authorList>
            <person name="Wortman J.R."/>
            <person name="Gilsenan J.M."/>
            <person name="Joardar V."/>
            <person name="Deegan J."/>
            <person name="Clutterbuck J."/>
            <person name="Andersen M.R."/>
            <person name="Archer D."/>
            <person name="Bencina M."/>
            <person name="Braus G."/>
            <person name="Coutinho P."/>
            <person name="von Dohren H."/>
            <person name="Doonan J."/>
            <person name="Driessen A.J."/>
            <person name="Durek P."/>
            <person name="Espeso E."/>
            <person name="Fekete E."/>
            <person name="Flipphi M."/>
            <person name="Estrada C.G."/>
            <person name="Geysens S."/>
            <person name="Goldman G."/>
            <person name="de Groot P.W."/>
            <person name="Hansen K."/>
            <person name="Harris S.D."/>
            <person name="Heinekamp T."/>
            <person name="Helmstaedt K."/>
            <person name="Henrissat B."/>
            <person name="Hofmann G."/>
            <person name="Homan T."/>
            <person name="Horio T."/>
            <person name="Horiuchi H."/>
            <person name="James S."/>
            <person name="Jones M."/>
            <person name="Karaffa L."/>
            <person name="Karanyi Z."/>
            <person name="Kato M."/>
            <person name="Keller N."/>
            <person name="Kelly D.E."/>
            <person name="Kiel J.A."/>
            <person name="Kim J.M."/>
            <person name="van der Klei I.J."/>
            <person name="Klis F.M."/>
            <person name="Kovalchuk A."/>
            <person name="Krasevec N."/>
            <person name="Kubicek C.P."/>
            <person name="Liu B."/>
            <person name="Maccabe A."/>
            <person name="Meyer V."/>
            <person name="Mirabito P."/>
            <person name="Miskei M."/>
            <person name="Mos M."/>
            <person name="Mullins J."/>
            <person name="Nelson D.R."/>
            <person name="Nielsen J."/>
            <person name="Oakley B.R."/>
            <person name="Osmani S.A."/>
            <person name="Pakula T."/>
            <person name="Paszewski A."/>
            <person name="Paulsen I."/>
            <person name="Pilsyk S."/>
            <person name="Pocsi I."/>
            <person name="Punt P.J."/>
            <person name="Ram A.F."/>
            <person name="Ren Q."/>
            <person name="Robellet X."/>
            <person name="Robson G."/>
            <person name="Seiboth B."/>
            <person name="van Solingen P."/>
            <person name="Specht T."/>
            <person name="Sun J."/>
            <person name="Taheri-Talesh N."/>
            <person name="Takeshita N."/>
            <person name="Ussery D."/>
            <person name="vanKuyk P.A."/>
            <person name="Visser H."/>
            <person name="van de Vondervoort P.J."/>
            <person name="de Vries R.P."/>
            <person name="Walton J."/>
            <person name="Xiang X."/>
            <person name="Xiong Y."/>
            <person name="Zeng A.P."/>
            <person name="Brandt B.W."/>
            <person name="Cornell M.J."/>
            <person name="van den Hondel C.A."/>
            <person name="Visser J."/>
            <person name="Oliver S.G."/>
            <person name="Turner G."/>
        </authorList>
    </citation>
    <scope>GENOME REANNOTATION</scope>
    <source>
        <strain evidence="5">FGSC A4 / ATCC 38163 / CBS 112.46 / NRRL 194 / M139</strain>
    </source>
</reference>
<gene>
    <name evidence="4" type="ORF">ANIA_03520</name>
</gene>
<dbReference type="RefSeq" id="XP_661124.1">
    <property type="nucleotide sequence ID" value="XM_656032.1"/>
</dbReference>
<proteinExistence type="predicted"/>